<dbReference type="InterPro" id="IPR006119">
    <property type="entry name" value="Resolv_N"/>
</dbReference>
<name>A0A848B557_9FIRM</name>
<evidence type="ECO:0000256" key="3">
    <source>
        <dbReference type="ARBA" id="ARBA00023172"/>
    </source>
</evidence>
<dbReference type="Gene3D" id="3.40.50.1390">
    <property type="entry name" value="Resolvase, N-terminal catalytic domain"/>
    <property type="match status" value="1"/>
</dbReference>
<organism evidence="6 7">
    <name type="scientific">Selenomonas bovis</name>
    <dbReference type="NCBI Taxonomy" id="416586"/>
    <lineage>
        <taxon>Bacteria</taxon>
        <taxon>Bacillati</taxon>
        <taxon>Bacillota</taxon>
        <taxon>Negativicutes</taxon>
        <taxon>Selenomonadales</taxon>
        <taxon>Selenomonadaceae</taxon>
        <taxon>Selenomonas</taxon>
    </lineage>
</organism>
<keyword evidence="2" id="KW-0238">DNA-binding</keyword>
<dbReference type="GO" id="GO:0015074">
    <property type="term" value="P:DNA integration"/>
    <property type="evidence" value="ECO:0007669"/>
    <property type="project" value="UniProtKB-KW"/>
</dbReference>
<comment type="caution">
    <text evidence="6">The sequence shown here is derived from an EMBL/GenBank/DDBJ whole genome shotgun (WGS) entry which is preliminary data.</text>
</comment>
<dbReference type="SUPFAM" id="SSF53041">
    <property type="entry name" value="Resolvase-like"/>
    <property type="match status" value="1"/>
</dbReference>
<gene>
    <name evidence="6" type="ORF">HF878_02255</name>
</gene>
<dbReference type="Proteomes" id="UP000543804">
    <property type="component" value="Unassembled WGS sequence"/>
</dbReference>
<dbReference type="AlphaFoldDB" id="A0A848B557"/>
<evidence type="ECO:0000259" key="5">
    <source>
        <dbReference type="PROSITE" id="PS51736"/>
    </source>
</evidence>
<keyword evidence="3" id="KW-0233">DNA recombination</keyword>
<protein>
    <recommendedName>
        <fullName evidence="5">Resolvase/invertase-type recombinase catalytic domain-containing protein</fullName>
    </recommendedName>
</protein>
<feature type="active site" description="O-(5'-phospho-DNA)-serine intermediate" evidence="4">
    <location>
        <position position="14"/>
    </location>
</feature>
<dbReference type="EMBL" id="JABAFA010000003">
    <property type="protein sequence ID" value="NMD98308.1"/>
    <property type="molecule type" value="Genomic_DNA"/>
</dbReference>
<evidence type="ECO:0000313" key="6">
    <source>
        <dbReference type="EMBL" id="NMD98308.1"/>
    </source>
</evidence>
<evidence type="ECO:0000256" key="2">
    <source>
        <dbReference type="ARBA" id="ARBA00023125"/>
    </source>
</evidence>
<feature type="domain" description="Resolvase/invertase-type recombinase catalytic" evidence="5">
    <location>
        <begin position="6"/>
        <end position="64"/>
    </location>
</feature>
<proteinExistence type="predicted"/>
<reference evidence="6 7" key="1">
    <citation type="submission" date="2020-04" db="EMBL/GenBank/DDBJ databases">
        <authorList>
            <person name="Hitch T.C.A."/>
            <person name="Wylensek D."/>
            <person name="Clavel T."/>
        </authorList>
    </citation>
    <scope>NUCLEOTIDE SEQUENCE [LARGE SCALE GENOMIC DNA]</scope>
    <source>
        <strain evidence="6 7">PG-130-P53-12</strain>
    </source>
</reference>
<accession>A0A848B557</accession>
<dbReference type="GO" id="GO:0003677">
    <property type="term" value="F:DNA binding"/>
    <property type="evidence" value="ECO:0007669"/>
    <property type="project" value="UniProtKB-KW"/>
</dbReference>
<keyword evidence="1" id="KW-0229">DNA integration</keyword>
<dbReference type="GO" id="GO:0000150">
    <property type="term" value="F:DNA strand exchange activity"/>
    <property type="evidence" value="ECO:0007669"/>
    <property type="project" value="InterPro"/>
</dbReference>
<dbReference type="RefSeq" id="WP_170077065.1">
    <property type="nucleotide sequence ID" value="NZ_JABAFA010000003.1"/>
</dbReference>
<evidence type="ECO:0000313" key="7">
    <source>
        <dbReference type="Proteomes" id="UP000543804"/>
    </source>
</evidence>
<dbReference type="PROSITE" id="PS51736">
    <property type="entry name" value="RECOMBINASES_3"/>
    <property type="match status" value="1"/>
</dbReference>
<dbReference type="InterPro" id="IPR036162">
    <property type="entry name" value="Resolvase-like_N_sf"/>
</dbReference>
<keyword evidence="7" id="KW-1185">Reference proteome</keyword>
<dbReference type="InterPro" id="IPR006118">
    <property type="entry name" value="Recombinase_CS"/>
</dbReference>
<evidence type="ECO:0000256" key="4">
    <source>
        <dbReference type="PROSITE-ProRule" id="PRU10137"/>
    </source>
</evidence>
<sequence>MPRAQKAAIYCRVSTLHQVDRDSLPMQRQDMINYAKYVLGIEEYEVFEDAGIPARIPTARRSRR</sequence>
<evidence type="ECO:0000256" key="1">
    <source>
        <dbReference type="ARBA" id="ARBA00022908"/>
    </source>
</evidence>
<dbReference type="PROSITE" id="PS00397">
    <property type="entry name" value="RECOMBINASES_1"/>
    <property type="match status" value="1"/>
</dbReference>